<reference evidence="1 2" key="1">
    <citation type="journal article" date="2016" name="BMC Genomics">
        <title>Genome sequencing and secondary metabolism of the postharvest pathogen Penicillium griseofulvum.</title>
        <authorList>
            <person name="Banani H."/>
            <person name="Marcet-Houben M."/>
            <person name="Ballester A.R."/>
            <person name="Abbruscato P."/>
            <person name="Gonzalez-Candelas L."/>
            <person name="Gabaldon T."/>
            <person name="Spadaro D."/>
        </authorList>
    </citation>
    <scope>NUCLEOTIDE SEQUENCE [LARGE SCALE GENOMIC DNA]</scope>
    <source>
        <strain evidence="1 2">PG3</strain>
    </source>
</reference>
<dbReference type="EMBL" id="LHQR01000031">
    <property type="protein sequence ID" value="KXG51320.1"/>
    <property type="molecule type" value="Genomic_DNA"/>
</dbReference>
<dbReference type="GeneID" id="63712345"/>
<gene>
    <name evidence="1" type="ORF">PGRI_093320</name>
</gene>
<sequence length="136" mass="15256">MARSSISPSALSKLKELASWLQTAEMEEEEKNTFRCVDSDRHVKLRPLLDELGYRIKGHGYTMYRITGKAAINVTPKHRSFFFPLTIGSEKDAPSSELQVAGESLTPGDFIHYTSPFVLNTKLDFLIVLLPDPGEN</sequence>
<dbReference type="OrthoDB" id="4252872at2759"/>
<name>A0A135LQT6_PENPA</name>
<proteinExistence type="predicted"/>
<dbReference type="AlphaFoldDB" id="A0A135LQT6"/>
<comment type="caution">
    <text evidence="1">The sequence shown here is derived from an EMBL/GenBank/DDBJ whole genome shotgun (WGS) entry which is preliminary data.</text>
</comment>
<dbReference type="OMA" id="GCKFTLY"/>
<protein>
    <submittedName>
        <fullName evidence="1">Uncharacterized protein</fullName>
    </submittedName>
</protein>
<organism evidence="1 2">
    <name type="scientific">Penicillium patulum</name>
    <name type="common">Penicillium griseofulvum</name>
    <dbReference type="NCBI Taxonomy" id="5078"/>
    <lineage>
        <taxon>Eukaryota</taxon>
        <taxon>Fungi</taxon>
        <taxon>Dikarya</taxon>
        <taxon>Ascomycota</taxon>
        <taxon>Pezizomycotina</taxon>
        <taxon>Eurotiomycetes</taxon>
        <taxon>Eurotiomycetidae</taxon>
        <taxon>Eurotiales</taxon>
        <taxon>Aspergillaceae</taxon>
        <taxon>Penicillium</taxon>
    </lineage>
</organism>
<accession>A0A135LQT6</accession>
<dbReference type="Proteomes" id="UP000070168">
    <property type="component" value="Unassembled WGS sequence"/>
</dbReference>
<evidence type="ECO:0000313" key="2">
    <source>
        <dbReference type="Proteomes" id="UP000070168"/>
    </source>
</evidence>
<keyword evidence="2" id="KW-1185">Reference proteome</keyword>
<evidence type="ECO:0000313" key="1">
    <source>
        <dbReference type="EMBL" id="KXG51320.1"/>
    </source>
</evidence>
<dbReference type="RefSeq" id="XP_040649856.1">
    <property type="nucleotide sequence ID" value="XM_040797045.1"/>
</dbReference>